<feature type="domain" description="Reverse transcriptase" evidence="10">
    <location>
        <begin position="342"/>
        <end position="521"/>
    </location>
</feature>
<dbReference type="Gene3D" id="2.40.70.10">
    <property type="entry name" value="Acid Proteases"/>
    <property type="match status" value="1"/>
</dbReference>
<dbReference type="PANTHER" id="PTHR35046:SF9">
    <property type="entry name" value="RNA-DIRECTED DNA POLYMERASE"/>
    <property type="match status" value="1"/>
</dbReference>
<evidence type="ECO:0000313" key="12">
    <source>
        <dbReference type="EMBL" id="SPD02631.1"/>
    </source>
</evidence>
<dbReference type="FunFam" id="3.30.420.10:FF:000032">
    <property type="entry name" value="Retrovirus-related Pol polyprotein from transposon 297-like Protein"/>
    <property type="match status" value="1"/>
</dbReference>
<feature type="region of interest" description="Disordered" evidence="9">
    <location>
        <begin position="1639"/>
        <end position="1673"/>
    </location>
</feature>
<dbReference type="SUPFAM" id="SSF56672">
    <property type="entry name" value="DNA/RNA polymerases"/>
    <property type="match status" value="2"/>
</dbReference>
<dbReference type="GO" id="GO:0003676">
    <property type="term" value="F:nucleic acid binding"/>
    <property type="evidence" value="ECO:0007669"/>
    <property type="project" value="InterPro"/>
</dbReference>
<evidence type="ECO:0000256" key="8">
    <source>
        <dbReference type="ARBA" id="ARBA00022918"/>
    </source>
</evidence>
<dbReference type="Gene3D" id="1.10.340.70">
    <property type="match status" value="1"/>
</dbReference>
<dbReference type="CDD" id="cd01647">
    <property type="entry name" value="RT_LTR"/>
    <property type="match status" value="1"/>
</dbReference>
<dbReference type="InterPro" id="IPR021109">
    <property type="entry name" value="Peptidase_aspartic_dom_sf"/>
</dbReference>
<dbReference type="Pfam" id="PF17921">
    <property type="entry name" value="Integrase_H2C2"/>
    <property type="match status" value="1"/>
</dbReference>
<dbReference type="FunFam" id="3.10.10.10:FF:000007">
    <property type="entry name" value="Retrovirus-related Pol polyprotein from transposon 17.6-like Protein"/>
    <property type="match status" value="1"/>
</dbReference>
<keyword evidence="2" id="KW-0645">Protease</keyword>
<dbReference type="GO" id="GO:0006508">
    <property type="term" value="P:proteolysis"/>
    <property type="evidence" value="ECO:0007669"/>
    <property type="project" value="UniProtKB-KW"/>
</dbReference>
<dbReference type="Pfam" id="PF24626">
    <property type="entry name" value="SH3_Tf2-1"/>
    <property type="match status" value="2"/>
</dbReference>
<evidence type="ECO:0000259" key="11">
    <source>
        <dbReference type="PROSITE" id="PS50994"/>
    </source>
</evidence>
<dbReference type="Pfam" id="PF17917">
    <property type="entry name" value="RT_RNaseH"/>
    <property type="match status" value="2"/>
</dbReference>
<keyword evidence="3" id="KW-0808">Transferase</keyword>
<dbReference type="EMBL" id="OIVN01002327">
    <property type="protein sequence ID" value="SPD02631.1"/>
    <property type="molecule type" value="Genomic_DNA"/>
</dbReference>
<dbReference type="InterPro" id="IPR043128">
    <property type="entry name" value="Rev_trsase/Diguanyl_cyclase"/>
</dbReference>
<dbReference type="InterPro" id="IPR056924">
    <property type="entry name" value="SH3_Tf2-1"/>
</dbReference>
<feature type="compositionally biased region" description="Basic and acidic residues" evidence="9">
    <location>
        <begin position="1290"/>
        <end position="1302"/>
    </location>
</feature>
<dbReference type="InterPro" id="IPR041373">
    <property type="entry name" value="RT_RNaseH"/>
</dbReference>
<sequence>MVLQANGEIVTDCEDSDTDDMPPLEDVFEEEYLAPDALTLVARRALSLQAKGVDEIQRENIFHTRCYVKDKVCSVIIDGGSCTNVASTIMVEKLGLPMAKHPRPYKLQWLNDSGEIRVNKQVLVAFRIGKYEDEVMCDVVPMQAGHLLLGRPWQFDRQVKHDGFTNKYSFVLNQRLITLVPLTPQQVYEDQVRLQKESDQKKESEQKKKSENQRGAEKNEREKENQSLALERKSERTQKNFYAKVSEIKRAMFSNQPMIVLLYKEALLNTNELDLALPSSIVSLLQEYEDVFPEETPHGLPPIRGIEHQIDFVPGATIPNRPAYRSNPEETKELQRQVSELLEKGHVRESMSPCAVPVLLVPKKDGTWRMCVDCRAINNITVKYRHPIPRLDDMLDELHGSCIFSKIDLKSGYHQIRIKEGDEWKTAFKTKYGLYEWLVMPFGLTNAPSTFMRLMNHVLRTFIGRFVVVYFDDILIYSKNLDDHVVHVKSVLDVLRKERLFANLKKCTFYTDKLVFLGFVVSAQGIQVDEEKVRAIQDWPSPTSVGNVRSFHGLASFYRRFVKDFSSLAAPLTEVIKKNVGFRWGEEQEKAFQLIKEKLTNAPLLSLPNFSKTFEIECDASGVGIGAVLMQEGRPIAYFSEKLSGAALNYPTYDKELYALVRALETWQHYLWPKEFVIHTDHESLKHLKGQHKLNKRHARWVEFIETFPYVIRYKQGKENVVADALSRRYALLSTLDAKLLGFEHIKELYAEDHEFCEEYRACEKIASGITWWGINGTFWRQAKSKVQPNGLYTPLPIPSEPWIDISMDFVLGLPRTKRGRDSIFVVVDRFSKMAHFIPCHKTDDASHVADLFFREIVRLHGMPRTIVSDRDAKFLSYFWKTLWCKLGTKLLFSTTCHPQTDGQTEVVNRTLSTLLRAIIRKNIKTWEECLPHVEFAYNRAVHSATKFSPFEIVYGFNPLTPLDLSPLPLTEHVNLDGKKKADFVKQIHEKARLNIERRTEQYATQANKGRRQLVFEPGDWVWLHMRKERFPAKRRSKLLPRGDGPFQVLERINDNAYKLDLPGEYNVSATFNVTDLSPFDVGDDLRANPFQEEGNDGDQGTTSKDLVQVPIGPVTRARAKKFKDVLNGLIQELWAQANSWRPIGHDPPGQQRIITLIQNYLNLSGFPVAFISTYQTETPSPFVASSLYRAVSIKEWPTPKSITENERVASQANKGRRRVIFEPGDWVWVHMRKERFPAHRKTKLHPQGDGPFQILEKIKDNAHKVDLPGEYNVSATFTVSDLSPFDVGEDSRSNPFEERGNDGNQSGPSLKDPLQVPYGPITRSRAKKIKEAMQGLVQSTWDEASKSPTIKVGLKEGEPNFDPLDTSCGRYDLGKDSIPRVHINRQPIAFFSEKLSGASLKYPTYDKELYALVRALETWQHYLWPREFVIHTDHESLKHLKGQGRLNQRHARWLEYIETFPYVIRYKQGKENIVADALSWRYVLLTSMSAKMLGFEYVKDMYADDVNFSDVYKACDKTAFGKFYKHDGYLFKESKLCVPSCSMRELLVREAHGRGLMGHFGVKKTLDILHEHFFWPKMKKDVNRICGRGETSNKEGQAESSLMLRAMQQQFERMDVMFNEIRDRMDRQDAVIATWREGRPQGGPYVRRQARRAPVDDSDGDHEDEFEGEEDQASLNVTRARAKKFKDVLNGLIQELWAQANSWRPIEHDPPGQQRIVTLDSSSRRIRSRLRIGKKYYGIILEGE</sequence>
<dbReference type="Gene3D" id="3.30.420.10">
    <property type="entry name" value="Ribonuclease H-like superfamily/Ribonuclease H"/>
    <property type="match status" value="1"/>
</dbReference>
<dbReference type="InterPro" id="IPR043502">
    <property type="entry name" value="DNA/RNA_pol_sf"/>
</dbReference>
<keyword evidence="8" id="KW-0695">RNA-directed DNA polymerase</keyword>
<dbReference type="GO" id="GO:0008233">
    <property type="term" value="F:peptidase activity"/>
    <property type="evidence" value="ECO:0007669"/>
    <property type="project" value="UniProtKB-KW"/>
</dbReference>
<dbReference type="PANTHER" id="PTHR35046">
    <property type="entry name" value="ZINC KNUCKLE (CCHC-TYPE) FAMILY PROTEIN"/>
    <property type="match status" value="1"/>
</dbReference>
<keyword evidence="6" id="KW-0255">Endonuclease</keyword>
<feature type="region of interest" description="Disordered" evidence="9">
    <location>
        <begin position="191"/>
        <end position="233"/>
    </location>
</feature>
<dbReference type="GO" id="GO:0015074">
    <property type="term" value="P:DNA integration"/>
    <property type="evidence" value="ECO:0007669"/>
    <property type="project" value="InterPro"/>
</dbReference>
<feature type="region of interest" description="Disordered" evidence="9">
    <location>
        <begin position="1285"/>
        <end position="1318"/>
    </location>
</feature>
<dbReference type="PROSITE" id="PS50878">
    <property type="entry name" value="RT_POL"/>
    <property type="match status" value="1"/>
</dbReference>
<keyword evidence="7" id="KW-0378">Hydrolase</keyword>
<dbReference type="Gene3D" id="3.30.70.270">
    <property type="match status" value="2"/>
</dbReference>
<name>A0A2N9GTF6_FAGSY</name>
<dbReference type="CDD" id="cd09274">
    <property type="entry name" value="RNase_HI_RT_Ty3"/>
    <property type="match status" value="2"/>
</dbReference>
<dbReference type="Pfam" id="PF00078">
    <property type="entry name" value="RVT_1"/>
    <property type="match status" value="1"/>
</dbReference>
<evidence type="ECO:0000256" key="2">
    <source>
        <dbReference type="ARBA" id="ARBA00022670"/>
    </source>
</evidence>
<dbReference type="CDD" id="cd00303">
    <property type="entry name" value="retropepsin_like"/>
    <property type="match status" value="1"/>
</dbReference>
<evidence type="ECO:0000256" key="6">
    <source>
        <dbReference type="ARBA" id="ARBA00022759"/>
    </source>
</evidence>
<gene>
    <name evidence="12" type="ORF">FSB_LOCUS30513</name>
</gene>
<evidence type="ECO:0000256" key="9">
    <source>
        <dbReference type="SAM" id="MobiDB-lite"/>
    </source>
</evidence>
<dbReference type="InterPro" id="IPR041588">
    <property type="entry name" value="Integrase_H2C2"/>
</dbReference>
<evidence type="ECO:0000256" key="7">
    <source>
        <dbReference type="ARBA" id="ARBA00022801"/>
    </source>
</evidence>
<proteinExistence type="predicted"/>
<dbReference type="PROSITE" id="PS50994">
    <property type="entry name" value="INTEGRASE"/>
    <property type="match status" value="1"/>
</dbReference>
<dbReference type="Gene3D" id="3.10.10.10">
    <property type="entry name" value="HIV Type 1 Reverse Transcriptase, subunit A, domain 1"/>
    <property type="match status" value="1"/>
</dbReference>
<evidence type="ECO:0000256" key="3">
    <source>
        <dbReference type="ARBA" id="ARBA00022679"/>
    </source>
</evidence>
<keyword evidence="5" id="KW-0540">Nuclease</keyword>
<organism evidence="12">
    <name type="scientific">Fagus sylvatica</name>
    <name type="common">Beechnut</name>
    <dbReference type="NCBI Taxonomy" id="28930"/>
    <lineage>
        <taxon>Eukaryota</taxon>
        <taxon>Viridiplantae</taxon>
        <taxon>Streptophyta</taxon>
        <taxon>Embryophyta</taxon>
        <taxon>Tracheophyta</taxon>
        <taxon>Spermatophyta</taxon>
        <taxon>Magnoliopsida</taxon>
        <taxon>eudicotyledons</taxon>
        <taxon>Gunneridae</taxon>
        <taxon>Pentapetalae</taxon>
        <taxon>rosids</taxon>
        <taxon>fabids</taxon>
        <taxon>Fagales</taxon>
        <taxon>Fagaceae</taxon>
        <taxon>Fagus</taxon>
    </lineage>
</organism>
<dbReference type="SUPFAM" id="SSF53098">
    <property type="entry name" value="Ribonuclease H-like"/>
    <property type="match status" value="1"/>
</dbReference>
<protein>
    <recommendedName>
        <fullName evidence="1">RNA-directed DNA polymerase</fullName>
        <ecNumber evidence="1">2.7.7.49</ecNumber>
    </recommendedName>
</protein>
<dbReference type="InterPro" id="IPR000477">
    <property type="entry name" value="RT_dom"/>
</dbReference>
<evidence type="ECO:0000259" key="10">
    <source>
        <dbReference type="PROSITE" id="PS50878"/>
    </source>
</evidence>
<dbReference type="FunFam" id="3.30.70.270:FF:000020">
    <property type="entry name" value="Transposon Tf2-6 polyprotein-like Protein"/>
    <property type="match status" value="1"/>
</dbReference>
<feature type="compositionally biased region" description="Acidic residues" evidence="9">
    <location>
        <begin position="1657"/>
        <end position="1673"/>
    </location>
</feature>
<accession>A0A2N9GTF6</accession>
<dbReference type="InterPro" id="IPR001584">
    <property type="entry name" value="Integrase_cat-core"/>
</dbReference>
<dbReference type="InterPro" id="IPR036397">
    <property type="entry name" value="RNaseH_sf"/>
</dbReference>
<keyword evidence="4" id="KW-0548">Nucleotidyltransferase</keyword>
<dbReference type="Gene3D" id="3.10.20.370">
    <property type="match status" value="1"/>
</dbReference>
<dbReference type="GO" id="GO:0003964">
    <property type="term" value="F:RNA-directed DNA polymerase activity"/>
    <property type="evidence" value="ECO:0007669"/>
    <property type="project" value="UniProtKB-KW"/>
</dbReference>
<feature type="region of interest" description="Disordered" evidence="9">
    <location>
        <begin position="1087"/>
        <end position="1106"/>
    </location>
</feature>
<dbReference type="GO" id="GO:0004519">
    <property type="term" value="F:endonuclease activity"/>
    <property type="evidence" value="ECO:0007669"/>
    <property type="project" value="UniProtKB-KW"/>
</dbReference>
<reference evidence="12" key="1">
    <citation type="submission" date="2018-02" db="EMBL/GenBank/DDBJ databases">
        <authorList>
            <person name="Cohen D.B."/>
            <person name="Kent A.D."/>
        </authorList>
    </citation>
    <scope>NUCLEOTIDE SEQUENCE</scope>
</reference>
<dbReference type="InterPro" id="IPR012337">
    <property type="entry name" value="RNaseH-like_sf"/>
</dbReference>
<evidence type="ECO:0000256" key="1">
    <source>
        <dbReference type="ARBA" id="ARBA00012493"/>
    </source>
</evidence>
<evidence type="ECO:0000256" key="4">
    <source>
        <dbReference type="ARBA" id="ARBA00022695"/>
    </source>
</evidence>
<evidence type="ECO:0000256" key="5">
    <source>
        <dbReference type="ARBA" id="ARBA00022722"/>
    </source>
</evidence>
<feature type="domain" description="Integrase catalytic" evidence="11">
    <location>
        <begin position="798"/>
        <end position="958"/>
    </location>
</feature>
<dbReference type="EC" id="2.7.7.49" evidence="1"/>